<accession>A0A1E7FHH6</accession>
<proteinExistence type="predicted"/>
<evidence type="ECO:0000313" key="1">
    <source>
        <dbReference type="EMBL" id="OEU17636.1"/>
    </source>
</evidence>
<dbReference type="OrthoDB" id="199379at2759"/>
<dbReference type="KEGG" id="fcy:FRACYDRAFT_161945"/>
<dbReference type="AlphaFoldDB" id="A0A1E7FHH6"/>
<dbReference type="EMBL" id="KV784357">
    <property type="protein sequence ID" value="OEU17636.1"/>
    <property type="molecule type" value="Genomic_DNA"/>
</dbReference>
<name>A0A1E7FHH6_9STRA</name>
<reference evidence="1 2" key="1">
    <citation type="submission" date="2016-09" db="EMBL/GenBank/DDBJ databases">
        <title>Extensive genetic diversity and differential bi-allelic expression allows diatom success in the polar Southern Ocean.</title>
        <authorList>
            <consortium name="DOE Joint Genome Institute"/>
            <person name="Mock T."/>
            <person name="Otillar R.P."/>
            <person name="Strauss J."/>
            <person name="Dupont C."/>
            <person name="Frickenhaus S."/>
            <person name="Maumus F."/>
            <person name="Mcmullan M."/>
            <person name="Sanges R."/>
            <person name="Schmutz J."/>
            <person name="Toseland A."/>
            <person name="Valas R."/>
            <person name="Veluchamy A."/>
            <person name="Ward B.J."/>
            <person name="Allen A."/>
            <person name="Barry K."/>
            <person name="Falciatore A."/>
            <person name="Ferrante M."/>
            <person name="Fortunato A.E."/>
            <person name="Gloeckner G."/>
            <person name="Gruber A."/>
            <person name="Hipkin R."/>
            <person name="Janech M."/>
            <person name="Kroth P."/>
            <person name="Leese F."/>
            <person name="Lindquist E."/>
            <person name="Lyon B.R."/>
            <person name="Martin J."/>
            <person name="Mayer C."/>
            <person name="Parker M."/>
            <person name="Quesneville H."/>
            <person name="Raymond J."/>
            <person name="Uhlig C."/>
            <person name="Valentin K.U."/>
            <person name="Worden A.Z."/>
            <person name="Armbrust E.V."/>
            <person name="Bowler C."/>
            <person name="Green B."/>
            <person name="Moulton V."/>
            <person name="Van Oosterhout C."/>
            <person name="Grigoriev I."/>
        </authorList>
    </citation>
    <scope>NUCLEOTIDE SEQUENCE [LARGE SCALE GENOMIC DNA]</scope>
    <source>
        <strain evidence="1 2">CCMP1102</strain>
    </source>
</reference>
<feature type="non-terminal residue" evidence="1">
    <location>
        <position position="134"/>
    </location>
</feature>
<evidence type="ECO:0000313" key="2">
    <source>
        <dbReference type="Proteomes" id="UP000095751"/>
    </source>
</evidence>
<dbReference type="Proteomes" id="UP000095751">
    <property type="component" value="Unassembled WGS sequence"/>
</dbReference>
<sequence length="134" mass="14467">MVMQVACKAPGCVPLETAVIIVFPKCGDNELIPGLPESIGGSYKTKILKPMADVTDDDILDSLPPAFEGGTRTMEKVCMYARDVMIGQITQLFGDDTNDESAVKDRTIMASFLQSCLQDYIASGCKPPIEGEPF</sequence>
<keyword evidence="2" id="KW-1185">Reference proteome</keyword>
<organism evidence="1 2">
    <name type="scientific">Fragilariopsis cylindrus CCMP1102</name>
    <dbReference type="NCBI Taxonomy" id="635003"/>
    <lineage>
        <taxon>Eukaryota</taxon>
        <taxon>Sar</taxon>
        <taxon>Stramenopiles</taxon>
        <taxon>Ochrophyta</taxon>
        <taxon>Bacillariophyta</taxon>
        <taxon>Bacillariophyceae</taxon>
        <taxon>Bacillariophycidae</taxon>
        <taxon>Bacillariales</taxon>
        <taxon>Bacillariaceae</taxon>
        <taxon>Fragilariopsis</taxon>
    </lineage>
</organism>
<dbReference type="InParanoid" id="A0A1E7FHH6"/>
<gene>
    <name evidence="1" type="ORF">FRACYDRAFT_161945</name>
</gene>
<protein>
    <submittedName>
        <fullName evidence="1">Uncharacterized protein</fullName>
    </submittedName>
</protein>